<dbReference type="PANTHER" id="PTHR12215">
    <property type="entry name" value="PHOSPHOPANTETHEINE TRANSFERASE"/>
    <property type="match status" value="1"/>
</dbReference>
<dbReference type="Pfam" id="PF01648">
    <property type="entry name" value="ACPS"/>
    <property type="match status" value="1"/>
</dbReference>
<name>A0A2K8UAC4_9GAMM</name>
<feature type="domain" description="4'-phosphopantetheinyl transferase" evidence="3">
    <location>
        <begin position="125"/>
        <end position="186"/>
    </location>
</feature>
<dbReference type="EMBL" id="CP020370">
    <property type="protein sequence ID" value="AUB82011.1"/>
    <property type="molecule type" value="Genomic_DNA"/>
</dbReference>
<evidence type="ECO:0000313" key="4">
    <source>
        <dbReference type="EMBL" id="AUB82011.1"/>
    </source>
</evidence>
<evidence type="ECO:0000313" key="5">
    <source>
        <dbReference type="Proteomes" id="UP000232638"/>
    </source>
</evidence>
<dbReference type="InterPro" id="IPR037143">
    <property type="entry name" value="4-PPantetheinyl_Trfase_dom_sf"/>
</dbReference>
<reference evidence="4 5" key="1">
    <citation type="submission" date="2017-03" db="EMBL/GenBank/DDBJ databases">
        <title>Complete genome sequence of Candidatus 'Thiodictyon syntrophicum' sp. nov. strain Cad16T, a photolithoautotroph purple sulfur bacterium isolated from an alpine meromictic lake.</title>
        <authorList>
            <person name="Luedin S.M."/>
            <person name="Pothier J.F."/>
            <person name="Danza F."/>
            <person name="Storelli N."/>
            <person name="Wittwer M."/>
            <person name="Tonolla M."/>
        </authorList>
    </citation>
    <scope>NUCLEOTIDE SEQUENCE [LARGE SCALE GENOMIC DNA]</scope>
    <source>
        <strain evidence="4 5">Cad16T</strain>
    </source>
</reference>
<keyword evidence="5" id="KW-1185">Reference proteome</keyword>
<dbReference type="GO" id="GO:0019878">
    <property type="term" value="P:lysine biosynthetic process via aminoadipic acid"/>
    <property type="evidence" value="ECO:0007669"/>
    <property type="project" value="TreeGrafter"/>
</dbReference>
<dbReference type="GO" id="GO:0000287">
    <property type="term" value="F:magnesium ion binding"/>
    <property type="evidence" value="ECO:0007669"/>
    <property type="project" value="InterPro"/>
</dbReference>
<dbReference type="Proteomes" id="UP000232638">
    <property type="component" value="Chromosome"/>
</dbReference>
<comment type="similarity">
    <text evidence="1">Belongs to the P-Pant transferase superfamily. Gsp/Sfp/HetI/AcpT family.</text>
</comment>
<organism evidence="4 5">
    <name type="scientific">Candidatus Thiodictyon syntrophicum</name>
    <dbReference type="NCBI Taxonomy" id="1166950"/>
    <lineage>
        <taxon>Bacteria</taxon>
        <taxon>Pseudomonadati</taxon>
        <taxon>Pseudomonadota</taxon>
        <taxon>Gammaproteobacteria</taxon>
        <taxon>Chromatiales</taxon>
        <taxon>Chromatiaceae</taxon>
        <taxon>Thiodictyon</taxon>
    </lineage>
</organism>
<gene>
    <name evidence="4" type="ORF">THSYN_14385</name>
</gene>
<evidence type="ECO:0000256" key="2">
    <source>
        <dbReference type="ARBA" id="ARBA00022679"/>
    </source>
</evidence>
<keyword evidence="2 4" id="KW-0808">Transferase</keyword>
<dbReference type="GO" id="GO:0005829">
    <property type="term" value="C:cytosol"/>
    <property type="evidence" value="ECO:0007669"/>
    <property type="project" value="TreeGrafter"/>
</dbReference>
<dbReference type="AlphaFoldDB" id="A0A2K8UAC4"/>
<dbReference type="InterPro" id="IPR050559">
    <property type="entry name" value="P-Pant_transferase_sf"/>
</dbReference>
<evidence type="ECO:0000259" key="3">
    <source>
        <dbReference type="Pfam" id="PF01648"/>
    </source>
</evidence>
<dbReference type="GO" id="GO:0008897">
    <property type="term" value="F:holo-[acyl-carrier-protein] synthase activity"/>
    <property type="evidence" value="ECO:0007669"/>
    <property type="project" value="InterPro"/>
</dbReference>
<protein>
    <submittedName>
        <fullName evidence="4">4-phosphopantetheinyl transferase</fullName>
    </submittedName>
</protein>
<dbReference type="KEGG" id="tsy:THSYN_14385"/>
<sequence length="239" mass="25885">MTDAPLHWHPAAAAPAIAPGGLHLWHLHADARGDDLESALALLGERQRRRALGMTHQGYRERYIRAQAGLRRVLGLYLGLPPRAVGFTYGPAGKPAAAQALGALEFNLTTTADLALVAISRGGEVGIDCEWLRPRRDLEAIARRMFSPAQVRALLATPQAERLAFFYRAWTALEADAKADGRGLFRPREPGAQVPQVMHCIPAPGHIAAVARAQLPPREQWLTLELMPLAGGSAEESNP</sequence>
<accession>A0A2K8UAC4</accession>
<dbReference type="OrthoDB" id="9808281at2"/>
<proteinExistence type="inferred from homology"/>
<dbReference type="Gene3D" id="3.90.470.20">
    <property type="entry name" value="4'-phosphopantetheinyl transferase domain"/>
    <property type="match status" value="1"/>
</dbReference>
<evidence type="ECO:0000256" key="1">
    <source>
        <dbReference type="ARBA" id="ARBA00010990"/>
    </source>
</evidence>
<dbReference type="PANTHER" id="PTHR12215:SF10">
    <property type="entry name" value="L-AMINOADIPATE-SEMIALDEHYDE DEHYDROGENASE-PHOSPHOPANTETHEINYL TRANSFERASE"/>
    <property type="match status" value="1"/>
</dbReference>
<dbReference type="SUPFAM" id="SSF56214">
    <property type="entry name" value="4'-phosphopantetheinyl transferase"/>
    <property type="match status" value="2"/>
</dbReference>
<dbReference type="RefSeq" id="WP_100919762.1">
    <property type="nucleotide sequence ID" value="NZ_CP020370.1"/>
</dbReference>
<dbReference type="InterPro" id="IPR008278">
    <property type="entry name" value="4-PPantetheinyl_Trfase_dom"/>
</dbReference>